<dbReference type="SUPFAM" id="SSF48498">
    <property type="entry name" value="Tetracyclin repressor-like, C-terminal domain"/>
    <property type="match status" value="1"/>
</dbReference>
<feature type="domain" description="HTH tetR-type" evidence="3">
    <location>
        <begin position="1"/>
        <end position="54"/>
    </location>
</feature>
<dbReference type="AlphaFoldDB" id="A0A6L7ELP8"/>
<protein>
    <submittedName>
        <fullName evidence="4">TetR family transcriptional regulator</fullName>
    </submittedName>
</protein>
<comment type="caution">
    <text evidence="4">The sequence shown here is derived from an EMBL/GenBank/DDBJ whole genome shotgun (WGS) entry which is preliminary data.</text>
</comment>
<gene>
    <name evidence="4" type="ORF">GRQ65_01500</name>
</gene>
<dbReference type="GO" id="GO:0003677">
    <property type="term" value="F:DNA binding"/>
    <property type="evidence" value="ECO:0007669"/>
    <property type="project" value="UniProtKB-UniRule"/>
</dbReference>
<reference evidence="4 5" key="1">
    <citation type="submission" date="2019-12" db="EMBL/GenBank/DDBJ databases">
        <authorList>
            <person name="Kun Z."/>
        </authorList>
    </citation>
    <scope>NUCLEOTIDE SEQUENCE [LARGE SCALE GENOMIC DNA]</scope>
    <source>
        <strain evidence="4 5">YIM 123512</strain>
    </source>
</reference>
<dbReference type="InterPro" id="IPR041467">
    <property type="entry name" value="Sco4008_C"/>
</dbReference>
<name>A0A6L7ELP8_9ACTN</name>
<proteinExistence type="predicted"/>
<evidence type="ECO:0000256" key="2">
    <source>
        <dbReference type="PROSITE-ProRule" id="PRU00335"/>
    </source>
</evidence>
<dbReference type="InterPro" id="IPR001647">
    <property type="entry name" value="HTH_TetR"/>
</dbReference>
<accession>A0A6L7ELP8</accession>
<dbReference type="Gene3D" id="1.10.357.10">
    <property type="entry name" value="Tetracycline Repressor, domain 2"/>
    <property type="match status" value="1"/>
</dbReference>
<evidence type="ECO:0000313" key="4">
    <source>
        <dbReference type="EMBL" id="MXG88223.1"/>
    </source>
</evidence>
<dbReference type="InterPro" id="IPR036271">
    <property type="entry name" value="Tet_transcr_reg_TetR-rel_C_sf"/>
</dbReference>
<dbReference type="Pfam" id="PF00440">
    <property type="entry name" value="TetR_N"/>
    <property type="match status" value="1"/>
</dbReference>
<organism evidence="4 5">
    <name type="scientific">Nocardioides flavescens</name>
    <dbReference type="NCBI Taxonomy" id="2691959"/>
    <lineage>
        <taxon>Bacteria</taxon>
        <taxon>Bacillati</taxon>
        <taxon>Actinomycetota</taxon>
        <taxon>Actinomycetes</taxon>
        <taxon>Propionibacteriales</taxon>
        <taxon>Nocardioidaceae</taxon>
        <taxon>Nocardioides</taxon>
    </lineage>
</organism>
<keyword evidence="1 2" id="KW-0238">DNA-binding</keyword>
<dbReference type="SUPFAM" id="SSF46689">
    <property type="entry name" value="Homeodomain-like"/>
    <property type="match status" value="1"/>
</dbReference>
<dbReference type="PANTHER" id="PTHR30328:SF54">
    <property type="entry name" value="HTH-TYPE TRANSCRIPTIONAL REPRESSOR SCO4008"/>
    <property type="match status" value="1"/>
</dbReference>
<dbReference type="Pfam" id="PF17926">
    <property type="entry name" value="TetR_C_21"/>
    <property type="match status" value="1"/>
</dbReference>
<keyword evidence="5" id="KW-1185">Reference proteome</keyword>
<dbReference type="InterPro" id="IPR009057">
    <property type="entry name" value="Homeodomain-like_sf"/>
</dbReference>
<dbReference type="PROSITE" id="PS50977">
    <property type="entry name" value="HTH_TETR_2"/>
    <property type="match status" value="1"/>
</dbReference>
<dbReference type="InterPro" id="IPR050109">
    <property type="entry name" value="HTH-type_TetR-like_transc_reg"/>
</dbReference>
<evidence type="ECO:0000313" key="5">
    <source>
        <dbReference type="Proteomes" id="UP000473325"/>
    </source>
</evidence>
<dbReference type="PANTHER" id="PTHR30328">
    <property type="entry name" value="TRANSCRIPTIONAL REPRESSOR"/>
    <property type="match status" value="1"/>
</dbReference>
<dbReference type="EMBL" id="WUEK01000001">
    <property type="protein sequence ID" value="MXG88223.1"/>
    <property type="molecule type" value="Genomic_DNA"/>
</dbReference>
<dbReference type="Proteomes" id="UP000473325">
    <property type="component" value="Unassembled WGS sequence"/>
</dbReference>
<sequence>MVAATAEFAEHGIAGARVDRIAEAAGVNKAQMYAWYGSKDGLFEAVFARHLQAIVDSVPLTADDLPGYVTRLYDSYLTDPELVRLSSWYRLEKVPTGALLSGRADLTDPKLEAIARAQREGRIVDGIRPDEVYALLIALAGTWSPVSGTFTASGSDPEADHERRRATLRDVVTRALVPS</sequence>
<evidence type="ECO:0000259" key="3">
    <source>
        <dbReference type="PROSITE" id="PS50977"/>
    </source>
</evidence>
<dbReference type="GO" id="GO:0006355">
    <property type="term" value="P:regulation of DNA-templated transcription"/>
    <property type="evidence" value="ECO:0007669"/>
    <property type="project" value="UniProtKB-ARBA"/>
</dbReference>
<feature type="DNA-binding region" description="H-T-H motif" evidence="2">
    <location>
        <begin position="17"/>
        <end position="36"/>
    </location>
</feature>
<evidence type="ECO:0000256" key="1">
    <source>
        <dbReference type="ARBA" id="ARBA00023125"/>
    </source>
</evidence>